<protein>
    <submittedName>
        <fullName evidence="4">Uncharacterized protein</fullName>
    </submittedName>
</protein>
<organism evidence="4 5">
    <name type="scientific">Puccinia coronata f. sp. avenae</name>
    <dbReference type="NCBI Taxonomy" id="200324"/>
    <lineage>
        <taxon>Eukaryota</taxon>
        <taxon>Fungi</taxon>
        <taxon>Dikarya</taxon>
        <taxon>Basidiomycota</taxon>
        <taxon>Pucciniomycotina</taxon>
        <taxon>Pucciniomycetes</taxon>
        <taxon>Pucciniales</taxon>
        <taxon>Pucciniaceae</taxon>
        <taxon>Puccinia</taxon>
    </lineage>
</organism>
<proteinExistence type="predicted"/>
<keyword evidence="5" id="KW-1185">Reference proteome</keyword>
<feature type="region of interest" description="Disordered" evidence="1">
    <location>
        <begin position="28"/>
        <end position="79"/>
    </location>
</feature>
<evidence type="ECO:0000256" key="1">
    <source>
        <dbReference type="SAM" id="MobiDB-lite"/>
    </source>
</evidence>
<feature type="compositionally biased region" description="Polar residues" evidence="1">
    <location>
        <begin position="66"/>
        <end position="79"/>
    </location>
</feature>
<comment type="caution">
    <text evidence="4">The sequence shown here is derived from an EMBL/GenBank/DDBJ whole genome shotgun (WGS) entry which is preliminary data.</text>
</comment>
<accession>A0A2N5V057</accession>
<reference evidence="5 6" key="1">
    <citation type="submission" date="2017-11" db="EMBL/GenBank/DDBJ databases">
        <title>De novo assembly and phasing of dikaryotic genomes from two isolates of Puccinia coronata f. sp. avenae, the causal agent of oat crown rust.</title>
        <authorList>
            <person name="Miller M.E."/>
            <person name="Zhang Y."/>
            <person name="Omidvar V."/>
            <person name="Sperschneider J."/>
            <person name="Schwessinger B."/>
            <person name="Raley C."/>
            <person name="Palmer J.M."/>
            <person name="Garnica D."/>
            <person name="Upadhyaya N."/>
            <person name="Rathjen J."/>
            <person name="Taylor J.M."/>
            <person name="Park R.F."/>
            <person name="Dodds P.N."/>
            <person name="Hirsch C.D."/>
            <person name="Kianian S.F."/>
            <person name="Figueroa M."/>
        </authorList>
    </citation>
    <scope>NUCLEOTIDE SEQUENCE [LARGE SCALE GENOMIC DNA]</scope>
    <source>
        <strain evidence="4">12NC29</strain>
        <strain evidence="2">12SD80</strain>
    </source>
</reference>
<dbReference type="Proteomes" id="UP000235388">
    <property type="component" value="Unassembled WGS sequence"/>
</dbReference>
<dbReference type="EMBL" id="PGCI01001164">
    <property type="protein sequence ID" value="PLW07040.1"/>
    <property type="molecule type" value="Genomic_DNA"/>
</dbReference>
<evidence type="ECO:0000313" key="2">
    <source>
        <dbReference type="EMBL" id="PLW07040.1"/>
    </source>
</evidence>
<sequence length="79" mass="8339">MSLVDNSKSSHPCGQCLSNLTALKSASASRREALSPSRRGFARLDPAKAESIYTHPPLTRLERSTTDGSSTAGHLTSPA</sequence>
<dbReference type="EMBL" id="PGCJ01000856">
    <property type="protein sequence ID" value="PLW17106.1"/>
    <property type="molecule type" value="Genomic_DNA"/>
</dbReference>
<evidence type="ECO:0000313" key="4">
    <source>
        <dbReference type="EMBL" id="PLW43388.1"/>
    </source>
</evidence>
<dbReference type="AlphaFoldDB" id="A0A2N5V057"/>
<evidence type="ECO:0000313" key="5">
    <source>
        <dbReference type="Proteomes" id="UP000235388"/>
    </source>
</evidence>
<evidence type="ECO:0000313" key="3">
    <source>
        <dbReference type="EMBL" id="PLW17106.1"/>
    </source>
</evidence>
<dbReference type="Proteomes" id="UP000235392">
    <property type="component" value="Unassembled WGS sequence"/>
</dbReference>
<name>A0A2N5V057_9BASI</name>
<dbReference type="EMBL" id="PGCJ01000148">
    <property type="protein sequence ID" value="PLW43388.1"/>
    <property type="molecule type" value="Genomic_DNA"/>
</dbReference>
<gene>
    <name evidence="4" type="ORF">PCANC_13200</name>
    <name evidence="3" type="ORF">PCANC_14615</name>
    <name evidence="2" type="ORF">PCASD_24456</name>
</gene>
<evidence type="ECO:0000313" key="6">
    <source>
        <dbReference type="Proteomes" id="UP000235392"/>
    </source>
</evidence>